<gene>
    <name evidence="2" type="ORF">UFOVP366_12</name>
</gene>
<dbReference type="InterPro" id="IPR032427">
    <property type="entry name" value="P22_portal"/>
</dbReference>
<name>A0A6J7WX83_9CAUD</name>
<organism evidence="2">
    <name type="scientific">uncultured Caudovirales phage</name>
    <dbReference type="NCBI Taxonomy" id="2100421"/>
    <lineage>
        <taxon>Viruses</taxon>
        <taxon>Duplodnaviria</taxon>
        <taxon>Heunggongvirae</taxon>
        <taxon>Uroviricota</taxon>
        <taxon>Caudoviricetes</taxon>
        <taxon>Peduoviridae</taxon>
        <taxon>Maltschvirus</taxon>
        <taxon>Maltschvirus maltsch</taxon>
    </lineage>
</organism>
<accession>A0A6J7WX83</accession>
<evidence type="ECO:0000313" key="2">
    <source>
        <dbReference type="EMBL" id="CAB5222591.1"/>
    </source>
</evidence>
<proteinExistence type="predicted"/>
<dbReference type="EMBL" id="LR798308">
    <property type="protein sequence ID" value="CAB5222591.1"/>
    <property type="molecule type" value="Genomic_DNA"/>
</dbReference>
<feature type="region of interest" description="Disordered" evidence="1">
    <location>
        <begin position="606"/>
        <end position="648"/>
    </location>
</feature>
<sequence>MKPWEPPKPADVIDLWNKADRYLLKERRDYWMNASYNSGQQWIWWDQTRNIVQELDYANDNERYTRITVDKFGPRTTNLLSRMTRSPLVWEVEPSGTDDASARRQRLQEQLLISEAQEQDWAEIREEHLLQTLYGGSAAVSVEWDPQLGKIVATDPVTAIPIPAGGVRLTPLGISEFCLEPGSPSVDDARYWIKCVALPPEQVKERYNLDWEPVPDAEASLSSRHRTLLSRRPQGQPPRLTLVYCYYERPTTRTPGCVVHVVNNKQVYAYGDGQGWPFPFTHLNIAIGIQRKIPRTWVGNTLLTPARDIQYAYNRARSTILEHMRKAANARLMVPAGSIEDSDTITTDPADVLEYNAELGEPHWQSAPEVPRWISNEAAQLEAEMDDIFSTHAVSRGQAPGDRNSGLALSVLAEKDDTPLAPMARNQSAVWARLGRMTLQLYRAYAQQSGMVRSQTITTQQGSTVQFEWTANDIDEHPQVKVPLDATAPRSKIATQSVITSLAQTFPAAFQNIDGASLSRLLDLPDPKGFLASSDPDVAKAEWENGLLMQATPVMPADFDDHAKHIAQHNRERKSPAYELATPDVRQAIDVHVQAHQKLAADEAAAQLAAQQQMPGSEMLPQANEAPGSLVPQIQNGQPGLPQEMPPQ</sequence>
<evidence type="ECO:0000256" key="1">
    <source>
        <dbReference type="SAM" id="MobiDB-lite"/>
    </source>
</evidence>
<protein>
    <submittedName>
        <fullName evidence="2">Uncharacterized protein</fullName>
    </submittedName>
</protein>
<dbReference type="Pfam" id="PF16510">
    <property type="entry name" value="P22_portal"/>
    <property type="match status" value="1"/>
</dbReference>
<reference evidence="2" key="1">
    <citation type="submission" date="2020-05" db="EMBL/GenBank/DDBJ databases">
        <authorList>
            <person name="Chiriac C."/>
            <person name="Salcher M."/>
            <person name="Ghai R."/>
            <person name="Kavagutti S V."/>
        </authorList>
    </citation>
    <scope>NUCLEOTIDE SEQUENCE</scope>
</reference>